<organism evidence="8 9">
    <name type="scientific">Carnegiea gigantea</name>
    <dbReference type="NCBI Taxonomy" id="171969"/>
    <lineage>
        <taxon>Eukaryota</taxon>
        <taxon>Viridiplantae</taxon>
        <taxon>Streptophyta</taxon>
        <taxon>Embryophyta</taxon>
        <taxon>Tracheophyta</taxon>
        <taxon>Spermatophyta</taxon>
        <taxon>Magnoliopsida</taxon>
        <taxon>eudicotyledons</taxon>
        <taxon>Gunneridae</taxon>
        <taxon>Pentapetalae</taxon>
        <taxon>Caryophyllales</taxon>
        <taxon>Cactineae</taxon>
        <taxon>Cactaceae</taxon>
        <taxon>Cactoideae</taxon>
        <taxon>Echinocereeae</taxon>
        <taxon>Carnegiea</taxon>
    </lineage>
</organism>
<keyword evidence="9" id="KW-1185">Reference proteome</keyword>
<dbReference type="GO" id="GO:0006351">
    <property type="term" value="P:DNA-templated transcription"/>
    <property type="evidence" value="ECO:0007669"/>
    <property type="project" value="InterPro"/>
</dbReference>
<sequence>MADMEASVEDKSQLVREFTKVRGLVKEQLHSYNHFLTTEIRNTVRMNNEIRSRVDPEIYLRFKDVKVGEPSIMIDGIRRKLFPQSCRLTGMTYAAPIEARIQYVCKCNGEKKIFERVRMGNYADFSIPRINAFTIAYLFIVHMRQKDVVILIPERLSDNRVFTDIDNKGK</sequence>
<protein>
    <recommendedName>
        <fullName evidence="2">DNA-directed RNA polymerase</fullName>
        <ecNumber evidence="2">2.7.7.6</ecNumber>
    </recommendedName>
</protein>
<dbReference type="OrthoDB" id="10248617at2759"/>
<dbReference type="GO" id="GO:0003899">
    <property type="term" value="F:DNA-directed RNA polymerase activity"/>
    <property type="evidence" value="ECO:0007669"/>
    <property type="project" value="UniProtKB-EC"/>
</dbReference>
<dbReference type="EC" id="2.7.7.6" evidence="2"/>
<evidence type="ECO:0000256" key="5">
    <source>
        <dbReference type="ARBA" id="ARBA00022695"/>
    </source>
</evidence>
<evidence type="ECO:0000256" key="4">
    <source>
        <dbReference type="ARBA" id="ARBA00022679"/>
    </source>
</evidence>
<dbReference type="GO" id="GO:0003677">
    <property type="term" value="F:DNA binding"/>
    <property type="evidence" value="ECO:0007669"/>
    <property type="project" value="InterPro"/>
</dbReference>
<keyword evidence="5" id="KW-0548">Nucleotidyltransferase</keyword>
<evidence type="ECO:0000256" key="6">
    <source>
        <dbReference type="ARBA" id="ARBA00023163"/>
    </source>
</evidence>
<evidence type="ECO:0000313" key="9">
    <source>
        <dbReference type="Proteomes" id="UP001153076"/>
    </source>
</evidence>
<reference evidence="8" key="1">
    <citation type="submission" date="2022-04" db="EMBL/GenBank/DDBJ databases">
        <title>Carnegiea gigantea Genome sequencing and assembly v2.</title>
        <authorList>
            <person name="Copetti D."/>
            <person name="Sanderson M.J."/>
            <person name="Burquez A."/>
            <person name="Wojciechowski M.F."/>
        </authorList>
    </citation>
    <scope>NUCLEOTIDE SEQUENCE</scope>
    <source>
        <strain evidence="8">SGP5-SGP5p</strain>
        <tissue evidence="8">Aerial part</tissue>
    </source>
</reference>
<gene>
    <name evidence="8" type="ORF">Cgig2_018736</name>
</gene>
<dbReference type="GO" id="GO:0032549">
    <property type="term" value="F:ribonucleoside binding"/>
    <property type="evidence" value="ECO:0007669"/>
    <property type="project" value="InterPro"/>
</dbReference>
<keyword evidence="3" id="KW-0240">DNA-directed RNA polymerase</keyword>
<dbReference type="GO" id="GO:0000428">
    <property type="term" value="C:DNA-directed RNA polymerase complex"/>
    <property type="evidence" value="ECO:0007669"/>
    <property type="project" value="UniProtKB-KW"/>
</dbReference>
<name>A0A9Q1GTQ4_9CARY</name>
<dbReference type="Proteomes" id="UP001153076">
    <property type="component" value="Unassembled WGS sequence"/>
</dbReference>
<dbReference type="Pfam" id="PF04563">
    <property type="entry name" value="RNA_pol_Rpb2_1"/>
    <property type="match status" value="1"/>
</dbReference>
<evidence type="ECO:0000256" key="1">
    <source>
        <dbReference type="ARBA" id="ARBA00006835"/>
    </source>
</evidence>
<dbReference type="InterPro" id="IPR007644">
    <property type="entry name" value="RNA_pol_bsu_protrusion"/>
</dbReference>
<evidence type="ECO:0000256" key="2">
    <source>
        <dbReference type="ARBA" id="ARBA00012418"/>
    </source>
</evidence>
<dbReference type="Gene3D" id="3.90.1100.10">
    <property type="match status" value="1"/>
</dbReference>
<comment type="similarity">
    <text evidence="1">Belongs to the RNA polymerase beta chain family.</text>
</comment>
<evidence type="ECO:0000256" key="3">
    <source>
        <dbReference type="ARBA" id="ARBA00022478"/>
    </source>
</evidence>
<comment type="caution">
    <text evidence="8">The sequence shown here is derived from an EMBL/GenBank/DDBJ whole genome shotgun (WGS) entry which is preliminary data.</text>
</comment>
<dbReference type="AlphaFoldDB" id="A0A9Q1GTQ4"/>
<keyword evidence="4" id="KW-0808">Transferase</keyword>
<feature type="domain" description="RNA polymerase beta subunit protrusion" evidence="7">
    <location>
        <begin position="23"/>
        <end position="121"/>
    </location>
</feature>
<keyword evidence="6" id="KW-0804">Transcription</keyword>
<dbReference type="PANTHER" id="PTHR20856">
    <property type="entry name" value="DNA-DIRECTED RNA POLYMERASE I SUBUNIT 2"/>
    <property type="match status" value="1"/>
</dbReference>
<dbReference type="EMBL" id="JAKOGI010001378">
    <property type="protein sequence ID" value="KAJ8425938.1"/>
    <property type="molecule type" value="Genomic_DNA"/>
</dbReference>
<evidence type="ECO:0000259" key="7">
    <source>
        <dbReference type="Pfam" id="PF04563"/>
    </source>
</evidence>
<dbReference type="SUPFAM" id="SSF64484">
    <property type="entry name" value="beta and beta-prime subunits of DNA dependent RNA-polymerase"/>
    <property type="match status" value="1"/>
</dbReference>
<proteinExistence type="inferred from homology"/>
<dbReference type="InterPro" id="IPR015712">
    <property type="entry name" value="DNA-dir_RNA_pol_su2"/>
</dbReference>
<accession>A0A9Q1GTQ4</accession>
<evidence type="ECO:0000313" key="8">
    <source>
        <dbReference type="EMBL" id="KAJ8425938.1"/>
    </source>
</evidence>